<name>A0A5E4BPG8_MARMO</name>
<dbReference type="AlphaFoldDB" id="A0A5E4BPG8"/>
<evidence type="ECO:0000313" key="2">
    <source>
        <dbReference type="EMBL" id="VTJ71156.1"/>
    </source>
</evidence>
<dbReference type="Proteomes" id="UP000662637">
    <property type="component" value="Unassembled WGS sequence"/>
</dbReference>
<evidence type="ECO:0000313" key="3">
    <source>
        <dbReference type="Proteomes" id="UP000335636"/>
    </source>
</evidence>
<evidence type="ECO:0000313" key="1">
    <source>
        <dbReference type="EMBL" id="KAF7483668.1"/>
    </source>
</evidence>
<keyword evidence="3" id="KW-1185">Reference proteome</keyword>
<gene>
    <name evidence="1" type="ORF">GHT09_004882</name>
    <name evidence="2" type="ORF">MONAX_5E002585</name>
</gene>
<organism evidence="2 3">
    <name type="scientific">Marmota monax</name>
    <name type="common">Woodchuck</name>
    <dbReference type="NCBI Taxonomy" id="9995"/>
    <lineage>
        <taxon>Eukaryota</taxon>
        <taxon>Metazoa</taxon>
        <taxon>Chordata</taxon>
        <taxon>Craniata</taxon>
        <taxon>Vertebrata</taxon>
        <taxon>Euteleostomi</taxon>
        <taxon>Mammalia</taxon>
        <taxon>Eutheria</taxon>
        <taxon>Euarchontoglires</taxon>
        <taxon>Glires</taxon>
        <taxon>Rodentia</taxon>
        <taxon>Sciuromorpha</taxon>
        <taxon>Sciuridae</taxon>
        <taxon>Xerinae</taxon>
        <taxon>Marmotini</taxon>
        <taxon>Marmota</taxon>
    </lineage>
</organism>
<dbReference type="EMBL" id="CABDUW010000542">
    <property type="protein sequence ID" value="VTJ71156.1"/>
    <property type="molecule type" value="Genomic_DNA"/>
</dbReference>
<dbReference type="EMBL" id="WJEC01000345">
    <property type="protein sequence ID" value="KAF7483668.1"/>
    <property type="molecule type" value="Genomic_DNA"/>
</dbReference>
<dbReference type="Proteomes" id="UP000335636">
    <property type="component" value="Unassembled WGS sequence"/>
</dbReference>
<accession>A0A5E4BPG8</accession>
<protein>
    <submittedName>
        <fullName evidence="2">Uncharacterized protein</fullName>
    </submittedName>
</protein>
<sequence>MRDRGPDGVRAASRAALRSGAASLTAASARAVAQQAVAASALPCCVLPVSGIHATKERGTRDKKPQSLVRLPCGAAACSMARVRAKSSCARICA</sequence>
<reference evidence="2 3" key="1">
    <citation type="submission" date="2019-04" db="EMBL/GenBank/DDBJ databases">
        <authorList>
            <person name="Alioto T."/>
            <person name="Alioto T."/>
        </authorList>
    </citation>
    <scope>NUCLEOTIDE SEQUENCE [LARGE SCALE GENOMIC DNA]</scope>
</reference>
<proteinExistence type="predicted"/>
<reference evidence="1" key="2">
    <citation type="submission" date="2020-08" db="EMBL/GenBank/DDBJ databases">
        <authorList>
            <person name="Shumante A."/>
            <person name="Zimin A.V."/>
            <person name="Puiu D."/>
            <person name="Salzberg S.L."/>
        </authorList>
    </citation>
    <scope>NUCLEOTIDE SEQUENCE</scope>
    <source>
        <strain evidence="1">WC2-LM</strain>
        <tissue evidence="1">Liver</tissue>
    </source>
</reference>